<name>A0AAW0GL15_9APHY</name>
<evidence type="ECO:0000313" key="2">
    <source>
        <dbReference type="EMBL" id="KAK7693371.1"/>
    </source>
</evidence>
<protein>
    <recommendedName>
        <fullName evidence="4">C2H2-type domain-containing protein</fullName>
    </recommendedName>
</protein>
<dbReference type="EMBL" id="JASBNA010000003">
    <property type="protein sequence ID" value="KAK7693371.1"/>
    <property type="molecule type" value="Genomic_DNA"/>
</dbReference>
<feature type="compositionally biased region" description="Polar residues" evidence="1">
    <location>
        <begin position="247"/>
        <end position="258"/>
    </location>
</feature>
<accession>A0AAW0GL15</accession>
<comment type="caution">
    <text evidence="2">The sequence shown here is derived from an EMBL/GenBank/DDBJ whole genome shotgun (WGS) entry which is preliminary data.</text>
</comment>
<gene>
    <name evidence="2" type="ORF">QCA50_002939</name>
</gene>
<keyword evidence="3" id="KW-1185">Reference proteome</keyword>
<feature type="region of interest" description="Disordered" evidence="1">
    <location>
        <begin position="228"/>
        <end position="262"/>
    </location>
</feature>
<evidence type="ECO:0008006" key="4">
    <source>
        <dbReference type="Google" id="ProtNLM"/>
    </source>
</evidence>
<reference evidence="2 3" key="1">
    <citation type="submission" date="2022-09" db="EMBL/GenBank/DDBJ databases">
        <authorList>
            <person name="Palmer J.M."/>
        </authorList>
    </citation>
    <scope>NUCLEOTIDE SEQUENCE [LARGE SCALE GENOMIC DNA]</scope>
    <source>
        <strain evidence="2 3">DSM 7382</strain>
    </source>
</reference>
<evidence type="ECO:0000313" key="3">
    <source>
        <dbReference type="Proteomes" id="UP001385951"/>
    </source>
</evidence>
<sequence length="416" mass="46540">MNLNNKTGDAKIYSTNKLTSVKVGPRFLAAANEECLRFLQLHYSSADLGHYLNPFKDFPIPADEPSVLCWCCKTRIRGTKKEMDRHTASIKHWINIKQNIKEALPEGGAGSQVIESWHIDRCFVCPIEDCSKSLPYRDDCILSHLKNGKHASTKIQDALSTEHRFYGQIFWMERSDKRQSLSLTFRRPPNKREPQQFTVTTLGGAPSSFPTVAHPYPIDDTVVNLGTPFAPSPSSPSSIYSQHHHQPLQSNHGTTQAAPPSPVVSYPYLDNQFHTKLTYYDAYPHNNQLNIAQAGISSSFGLPPRQIPLAQRPNTPYGSSLPYFVGWNPDLASISRQLNDMSVGLLDWNNHPQTQMYTTSSVVPFELPDPSTSARLYTVATEAVNQPSYHDFSQTTEVWPAPVTSLGEHLSDPAPH</sequence>
<organism evidence="2 3">
    <name type="scientific">Cerrena zonata</name>
    <dbReference type="NCBI Taxonomy" id="2478898"/>
    <lineage>
        <taxon>Eukaryota</taxon>
        <taxon>Fungi</taxon>
        <taxon>Dikarya</taxon>
        <taxon>Basidiomycota</taxon>
        <taxon>Agaricomycotina</taxon>
        <taxon>Agaricomycetes</taxon>
        <taxon>Polyporales</taxon>
        <taxon>Cerrenaceae</taxon>
        <taxon>Cerrena</taxon>
    </lineage>
</organism>
<dbReference type="AlphaFoldDB" id="A0AAW0GL15"/>
<evidence type="ECO:0000256" key="1">
    <source>
        <dbReference type="SAM" id="MobiDB-lite"/>
    </source>
</evidence>
<dbReference type="Proteomes" id="UP001385951">
    <property type="component" value="Unassembled WGS sequence"/>
</dbReference>
<proteinExistence type="predicted"/>